<sequence length="60" mass="6468">VDQISDTTPLPLDKGKNKKTVTVTETTTNNKKDEINVNCPSNTSENTINTILVAIATPLL</sequence>
<accession>A0A9N9J879</accession>
<dbReference type="AlphaFoldDB" id="A0A9N9J879"/>
<evidence type="ECO:0000313" key="1">
    <source>
        <dbReference type="EMBL" id="CAG8767560.1"/>
    </source>
</evidence>
<protein>
    <submittedName>
        <fullName evidence="1">5189_t:CDS:1</fullName>
    </submittedName>
</protein>
<dbReference type="EMBL" id="CAJVPQ010025872">
    <property type="protein sequence ID" value="CAG8767560.1"/>
    <property type="molecule type" value="Genomic_DNA"/>
</dbReference>
<dbReference type="Proteomes" id="UP000789570">
    <property type="component" value="Unassembled WGS sequence"/>
</dbReference>
<organism evidence="1 2">
    <name type="scientific">Funneliformis caledonium</name>
    <dbReference type="NCBI Taxonomy" id="1117310"/>
    <lineage>
        <taxon>Eukaryota</taxon>
        <taxon>Fungi</taxon>
        <taxon>Fungi incertae sedis</taxon>
        <taxon>Mucoromycota</taxon>
        <taxon>Glomeromycotina</taxon>
        <taxon>Glomeromycetes</taxon>
        <taxon>Glomerales</taxon>
        <taxon>Glomeraceae</taxon>
        <taxon>Funneliformis</taxon>
    </lineage>
</organism>
<name>A0A9N9J879_9GLOM</name>
<keyword evidence="2" id="KW-1185">Reference proteome</keyword>
<feature type="non-terminal residue" evidence="1">
    <location>
        <position position="1"/>
    </location>
</feature>
<comment type="caution">
    <text evidence="1">The sequence shown here is derived from an EMBL/GenBank/DDBJ whole genome shotgun (WGS) entry which is preliminary data.</text>
</comment>
<gene>
    <name evidence="1" type="ORF">FCALED_LOCUS17316</name>
</gene>
<feature type="non-terminal residue" evidence="1">
    <location>
        <position position="60"/>
    </location>
</feature>
<reference evidence="1" key="1">
    <citation type="submission" date="2021-06" db="EMBL/GenBank/DDBJ databases">
        <authorList>
            <person name="Kallberg Y."/>
            <person name="Tangrot J."/>
            <person name="Rosling A."/>
        </authorList>
    </citation>
    <scope>NUCLEOTIDE SEQUENCE</scope>
    <source>
        <strain evidence="1">UK204</strain>
    </source>
</reference>
<proteinExistence type="predicted"/>
<evidence type="ECO:0000313" key="2">
    <source>
        <dbReference type="Proteomes" id="UP000789570"/>
    </source>
</evidence>